<evidence type="ECO:0000259" key="1">
    <source>
        <dbReference type="PROSITE" id="PS51192"/>
    </source>
</evidence>
<dbReference type="Gene3D" id="3.40.50.300">
    <property type="entry name" value="P-loop containing nucleotide triphosphate hydrolases"/>
    <property type="match status" value="2"/>
</dbReference>
<dbReference type="PROSITE" id="PS51192">
    <property type="entry name" value="HELICASE_ATP_BIND_1"/>
    <property type="match status" value="1"/>
</dbReference>
<feature type="domain" description="Helicase C-terminal" evidence="2">
    <location>
        <begin position="207"/>
        <end position="349"/>
    </location>
</feature>
<dbReference type="CDD" id="cd18799">
    <property type="entry name" value="SF2_C_EcoAI-like"/>
    <property type="match status" value="1"/>
</dbReference>
<proteinExistence type="predicted"/>
<keyword evidence="3" id="KW-0378">Hydrolase</keyword>
<dbReference type="InterPro" id="IPR037056">
    <property type="entry name" value="RNase_H1_N_sf"/>
</dbReference>
<evidence type="ECO:0000313" key="3">
    <source>
        <dbReference type="EMBL" id="VYU75365.1"/>
    </source>
</evidence>
<accession>A0A6N3HF13</accession>
<dbReference type="InterPro" id="IPR009027">
    <property type="entry name" value="Ribosomal_bL9/RNase_H1_N"/>
</dbReference>
<dbReference type="GO" id="GO:0061749">
    <property type="term" value="F:forked DNA-dependent helicase activity"/>
    <property type="evidence" value="ECO:0007669"/>
    <property type="project" value="TreeGrafter"/>
</dbReference>
<dbReference type="EMBL" id="CACRTR010000023">
    <property type="protein sequence ID" value="VYU75365.1"/>
    <property type="molecule type" value="Genomic_DNA"/>
</dbReference>
<dbReference type="Pfam" id="PF00271">
    <property type="entry name" value="Helicase_C"/>
    <property type="match status" value="1"/>
</dbReference>
<dbReference type="Gene3D" id="3.40.970.10">
    <property type="entry name" value="Ribonuclease H1, N-terminal domain"/>
    <property type="match status" value="1"/>
</dbReference>
<dbReference type="SMART" id="SM00490">
    <property type="entry name" value="HELICc"/>
    <property type="match status" value="1"/>
</dbReference>
<dbReference type="SMART" id="SM00487">
    <property type="entry name" value="DEXDc"/>
    <property type="match status" value="1"/>
</dbReference>
<feature type="domain" description="Helicase ATP-binding" evidence="1">
    <location>
        <begin position="14"/>
        <end position="154"/>
    </location>
</feature>
<organism evidence="3">
    <name type="scientific">Eubacterium limosum</name>
    <dbReference type="NCBI Taxonomy" id="1736"/>
    <lineage>
        <taxon>Bacteria</taxon>
        <taxon>Bacillati</taxon>
        <taxon>Bacillota</taxon>
        <taxon>Clostridia</taxon>
        <taxon>Eubacteriales</taxon>
        <taxon>Eubacteriaceae</taxon>
        <taxon>Eubacterium</taxon>
    </lineage>
</organism>
<dbReference type="AlphaFoldDB" id="A0A6N3HF13"/>
<name>A0A6N3HF13_EUBLI</name>
<dbReference type="InterPro" id="IPR027417">
    <property type="entry name" value="P-loop_NTPase"/>
</dbReference>
<sequence length="605" mass="69214">MEEYTLRPYQKECIEALPEAGAVLVRMATGLGKTVMFSQIPRQGRMLILSHRKELVQQPQKYFNCSFGIEQGSRHSHGEEVISASVQSLVRRLEHFAPDAFDLIVTDEAHHAAALSYKKIFDYFKPRLHVGVTATPNRGDHQRLDDIYERIVFDRDLKWGIENHYLSDINCYRSKMTCDLRHLRTSMGDFQINDLEAAMTKEKIIQEIADVYHNMAKGKTLIFAVSVKHAEAIAEAIPGAVSVTGNTENRQKIIDQFQTDPECNCMVNCMIFTEGTDIPNIETIIVARPTQSETLYTQMVGRGTRLYPGKEALTLIDMIGVSGELNLCSAPSLLGINLEEIPEKQRMLMEGDLLDLPEKALALADTPLQWRHNAELVDLWAQQQQINLRNINFFRMPDGSLLLTLPEERYLIPPPDECGQVECGHQRVPFQEAIDSLYTFLINEYAKDEAIWNLKRVNTWGKAPASEKQIQWIQKSYPTFDTKGLTKAQASSILNRIFSQKSQIKTWDKPNYQPQAFDAPKEAAQEASIPEPKAQKRTKKGYYVVFEGRKTGVFRDWKTCKAQVNGYPGAIHKKYALKRDADQALKRYRQKKKAVRQMMFDDFQW</sequence>
<dbReference type="EC" id="3.1.26.4" evidence="3"/>
<dbReference type="PANTHER" id="PTHR47396:SF1">
    <property type="entry name" value="ATP-DEPENDENT HELICASE IRC3-RELATED"/>
    <property type="match status" value="1"/>
</dbReference>
<dbReference type="PROSITE" id="PS51194">
    <property type="entry name" value="HELICASE_CTER"/>
    <property type="match status" value="1"/>
</dbReference>
<dbReference type="GO" id="GO:0000403">
    <property type="term" value="F:Y-form DNA binding"/>
    <property type="evidence" value="ECO:0007669"/>
    <property type="project" value="TreeGrafter"/>
</dbReference>
<dbReference type="InterPro" id="IPR050742">
    <property type="entry name" value="Helicase_Restrict-Modif_Enz"/>
</dbReference>
<evidence type="ECO:0000259" key="2">
    <source>
        <dbReference type="PROSITE" id="PS51194"/>
    </source>
</evidence>
<reference evidence="3" key="1">
    <citation type="submission" date="2019-11" db="EMBL/GenBank/DDBJ databases">
        <authorList>
            <person name="Feng L."/>
        </authorList>
    </citation>
    <scope>NUCLEOTIDE SEQUENCE</scope>
    <source>
        <strain evidence="3">ElimosumLFYP34</strain>
    </source>
</reference>
<dbReference type="InterPro" id="IPR006935">
    <property type="entry name" value="Helicase/UvrB_N"/>
</dbReference>
<protein>
    <submittedName>
        <fullName evidence="3">Ribonuclease H</fullName>
        <ecNumber evidence="3">3.1.26.4</ecNumber>
    </submittedName>
</protein>
<dbReference type="InterPro" id="IPR014001">
    <property type="entry name" value="Helicase_ATP-bd"/>
</dbReference>
<dbReference type="InterPro" id="IPR001650">
    <property type="entry name" value="Helicase_C-like"/>
</dbReference>
<dbReference type="GO" id="GO:0005524">
    <property type="term" value="F:ATP binding"/>
    <property type="evidence" value="ECO:0007669"/>
    <property type="project" value="InterPro"/>
</dbReference>
<dbReference type="PANTHER" id="PTHR47396">
    <property type="entry name" value="TYPE I RESTRICTION ENZYME ECOKI R PROTEIN"/>
    <property type="match status" value="1"/>
</dbReference>
<dbReference type="SUPFAM" id="SSF52540">
    <property type="entry name" value="P-loop containing nucleoside triphosphate hydrolases"/>
    <property type="match status" value="1"/>
</dbReference>
<dbReference type="GO" id="GO:0036121">
    <property type="term" value="F:double-stranded DNA helicase activity"/>
    <property type="evidence" value="ECO:0007669"/>
    <property type="project" value="TreeGrafter"/>
</dbReference>
<dbReference type="Pfam" id="PF04851">
    <property type="entry name" value="ResIII"/>
    <property type="match status" value="1"/>
</dbReference>
<dbReference type="Pfam" id="PF01693">
    <property type="entry name" value="Cauli_VI"/>
    <property type="match status" value="1"/>
</dbReference>
<dbReference type="SUPFAM" id="SSF55658">
    <property type="entry name" value="L9 N-domain-like"/>
    <property type="match status" value="1"/>
</dbReference>
<dbReference type="InterPro" id="IPR011320">
    <property type="entry name" value="RNase_H1_N"/>
</dbReference>
<gene>
    <name evidence="3" type="primary">rnhA_1</name>
    <name evidence="3" type="ORF">ELLFYP34_01215</name>
</gene>
<dbReference type="GO" id="GO:0004523">
    <property type="term" value="F:RNA-DNA hybrid ribonuclease activity"/>
    <property type="evidence" value="ECO:0007669"/>
    <property type="project" value="UniProtKB-EC"/>
</dbReference>